<reference evidence="2" key="1">
    <citation type="submission" date="2022-08" db="EMBL/GenBank/DDBJ databases">
        <title>Genome sequencing of akame (Lates japonicus).</title>
        <authorList>
            <person name="Hashiguchi Y."/>
            <person name="Takahashi H."/>
        </authorList>
    </citation>
    <scope>NUCLEOTIDE SEQUENCE</scope>
    <source>
        <strain evidence="2">Kochi</strain>
    </source>
</reference>
<evidence type="ECO:0000313" key="2">
    <source>
        <dbReference type="EMBL" id="GLD69247.1"/>
    </source>
</evidence>
<feature type="region of interest" description="Disordered" evidence="1">
    <location>
        <begin position="1"/>
        <end position="50"/>
    </location>
</feature>
<dbReference type="AlphaFoldDB" id="A0AAD3NCC5"/>
<comment type="caution">
    <text evidence="2">The sequence shown here is derived from an EMBL/GenBank/DDBJ whole genome shotgun (WGS) entry which is preliminary data.</text>
</comment>
<accession>A0AAD3NCC5</accession>
<sequence length="195" mass="20636">MRLSAPLSSHALAQDGQADETLTSDNSLAAADSGDSSQKSHLLSGTSPVGMSPQVQNQLHLCHTSLGSAETLCDDVPQFPWTRTRMPQGLAVSVGIVGPLSLGRMNCCTQWLPEAEDLDISRSHLETQGLIWQIRQASSASTNVVLSHAPSLQAQPITVISGAVEDGAVEDYYMLQVCQQPQGVTEVVAMAEGLV</sequence>
<gene>
    <name evidence="2" type="ORF">AKAME5_002056000</name>
</gene>
<keyword evidence="3" id="KW-1185">Reference proteome</keyword>
<dbReference type="Proteomes" id="UP001279410">
    <property type="component" value="Unassembled WGS sequence"/>
</dbReference>
<evidence type="ECO:0000313" key="3">
    <source>
        <dbReference type="Proteomes" id="UP001279410"/>
    </source>
</evidence>
<dbReference type="EMBL" id="BRZM01000194">
    <property type="protein sequence ID" value="GLD69247.1"/>
    <property type="molecule type" value="Genomic_DNA"/>
</dbReference>
<organism evidence="2 3">
    <name type="scientific">Lates japonicus</name>
    <name type="common">Japanese lates</name>
    <dbReference type="NCBI Taxonomy" id="270547"/>
    <lineage>
        <taxon>Eukaryota</taxon>
        <taxon>Metazoa</taxon>
        <taxon>Chordata</taxon>
        <taxon>Craniata</taxon>
        <taxon>Vertebrata</taxon>
        <taxon>Euteleostomi</taxon>
        <taxon>Actinopterygii</taxon>
        <taxon>Neopterygii</taxon>
        <taxon>Teleostei</taxon>
        <taxon>Neoteleostei</taxon>
        <taxon>Acanthomorphata</taxon>
        <taxon>Carangaria</taxon>
        <taxon>Carangaria incertae sedis</taxon>
        <taxon>Centropomidae</taxon>
        <taxon>Lates</taxon>
    </lineage>
</organism>
<protein>
    <submittedName>
        <fullName evidence="2">Kinesin-like protein KIF26B isoform X1</fullName>
    </submittedName>
</protein>
<evidence type="ECO:0000256" key="1">
    <source>
        <dbReference type="SAM" id="MobiDB-lite"/>
    </source>
</evidence>
<name>A0AAD3NCC5_LATJO</name>
<feature type="compositionally biased region" description="Polar residues" evidence="1">
    <location>
        <begin position="34"/>
        <end position="50"/>
    </location>
</feature>
<proteinExistence type="predicted"/>